<dbReference type="EMBL" id="KZ805762">
    <property type="protein sequence ID" value="PVH91876.1"/>
    <property type="molecule type" value="Genomic_DNA"/>
</dbReference>
<keyword evidence="2" id="KW-1185">Reference proteome</keyword>
<name>A0A2V1D1I1_9PLEO</name>
<evidence type="ECO:0000313" key="1">
    <source>
        <dbReference type="EMBL" id="PVH91876.1"/>
    </source>
</evidence>
<accession>A0A2V1D1I1</accession>
<reference evidence="1 2" key="1">
    <citation type="journal article" date="2018" name="Sci. Rep.">
        <title>Comparative genomics provides insights into the lifestyle and reveals functional heterogeneity of dark septate endophytic fungi.</title>
        <authorList>
            <person name="Knapp D.G."/>
            <person name="Nemeth J.B."/>
            <person name="Barry K."/>
            <person name="Hainaut M."/>
            <person name="Henrissat B."/>
            <person name="Johnson J."/>
            <person name="Kuo A."/>
            <person name="Lim J.H.P."/>
            <person name="Lipzen A."/>
            <person name="Nolan M."/>
            <person name="Ohm R.A."/>
            <person name="Tamas L."/>
            <person name="Grigoriev I.V."/>
            <person name="Spatafora J.W."/>
            <person name="Nagy L.G."/>
            <person name="Kovacs G.M."/>
        </authorList>
    </citation>
    <scope>NUCLEOTIDE SEQUENCE [LARGE SCALE GENOMIC DNA]</scope>
    <source>
        <strain evidence="1 2">DSE2036</strain>
    </source>
</reference>
<organism evidence="1 2">
    <name type="scientific">Periconia macrospinosa</name>
    <dbReference type="NCBI Taxonomy" id="97972"/>
    <lineage>
        <taxon>Eukaryota</taxon>
        <taxon>Fungi</taxon>
        <taxon>Dikarya</taxon>
        <taxon>Ascomycota</taxon>
        <taxon>Pezizomycotina</taxon>
        <taxon>Dothideomycetes</taxon>
        <taxon>Pleosporomycetidae</taxon>
        <taxon>Pleosporales</taxon>
        <taxon>Massarineae</taxon>
        <taxon>Periconiaceae</taxon>
        <taxon>Periconia</taxon>
    </lineage>
</organism>
<proteinExistence type="predicted"/>
<evidence type="ECO:0000313" key="2">
    <source>
        <dbReference type="Proteomes" id="UP000244855"/>
    </source>
</evidence>
<dbReference type="AlphaFoldDB" id="A0A2V1D1I1"/>
<sequence>MNAAVDNIVPRSPANLLNLPKNIRNMIYEYIVDEETQIYALWELDLFYLKVRSGPTPYTRVCTIMRRESRPIWLRKLVVKLYDTTDPHFVETFFPSIKPATPLPGTLVGPKEIQIWLGGDVLKQTISNNILPLVQLFICAPETKIKIVAYSEKKNQLKDGFDILERVARAFREDLEKGQISEVRFWLDQDFHEIVGVGFVGKKYWHWWD</sequence>
<gene>
    <name evidence="1" type="ORF">DM02DRAFT_702563</name>
</gene>
<dbReference type="OrthoDB" id="3801367at2759"/>
<protein>
    <recommendedName>
        <fullName evidence="3">F-box domain-containing protein</fullName>
    </recommendedName>
</protein>
<dbReference type="Proteomes" id="UP000244855">
    <property type="component" value="Unassembled WGS sequence"/>
</dbReference>
<evidence type="ECO:0008006" key="3">
    <source>
        <dbReference type="Google" id="ProtNLM"/>
    </source>
</evidence>